<comment type="caution">
    <text evidence="7">The sequence shown here is derived from an EMBL/GenBank/DDBJ whole genome shotgun (WGS) entry which is preliminary data.</text>
</comment>
<name>A0A176YJS7_9BRAD</name>
<dbReference type="GO" id="GO:0003700">
    <property type="term" value="F:DNA-binding transcription factor activity"/>
    <property type="evidence" value="ECO:0007669"/>
    <property type="project" value="InterPro"/>
</dbReference>
<dbReference type="Pfam" id="PF00126">
    <property type="entry name" value="HTH_1"/>
    <property type="match status" value="1"/>
</dbReference>
<dbReference type="Gene3D" id="3.40.190.290">
    <property type="match status" value="1"/>
</dbReference>
<dbReference type="PANTHER" id="PTHR30537:SF5">
    <property type="entry name" value="HTH-TYPE TRANSCRIPTIONAL ACTIVATOR TTDR-RELATED"/>
    <property type="match status" value="1"/>
</dbReference>
<reference evidence="7 8" key="1">
    <citation type="submission" date="2016-03" db="EMBL/GenBank/DDBJ databases">
        <title>Draft Genome Sequence of the Strain BR 10245 (Bradyrhizobium sp.) isolated from nodules of Centrolobium paraense.</title>
        <authorList>
            <person name="Simoes-Araujo J.L.Sr."/>
            <person name="Barauna A.C."/>
            <person name="Silva K."/>
            <person name="Zilli J.E."/>
        </authorList>
    </citation>
    <scope>NUCLEOTIDE SEQUENCE [LARGE SCALE GENOMIC DNA]</scope>
    <source>
        <strain evidence="7 8">BR 10245</strain>
    </source>
</reference>
<dbReference type="PANTHER" id="PTHR30537">
    <property type="entry name" value="HTH-TYPE TRANSCRIPTIONAL REGULATOR"/>
    <property type="match status" value="1"/>
</dbReference>
<dbReference type="PROSITE" id="PS50931">
    <property type="entry name" value="HTH_LYSR"/>
    <property type="match status" value="1"/>
</dbReference>
<dbReference type="InterPro" id="IPR000847">
    <property type="entry name" value="LysR_HTH_N"/>
</dbReference>
<evidence type="ECO:0000259" key="6">
    <source>
        <dbReference type="PROSITE" id="PS50931"/>
    </source>
</evidence>
<gene>
    <name evidence="7" type="ORF">AYJ54_18100</name>
</gene>
<dbReference type="CDD" id="cd08422">
    <property type="entry name" value="PBP2_CrgA_like"/>
    <property type="match status" value="1"/>
</dbReference>
<comment type="similarity">
    <text evidence="2">Belongs to the LysR transcriptional regulatory family.</text>
</comment>
<dbReference type="Proteomes" id="UP000076959">
    <property type="component" value="Unassembled WGS sequence"/>
</dbReference>
<dbReference type="InterPro" id="IPR036388">
    <property type="entry name" value="WH-like_DNA-bd_sf"/>
</dbReference>
<dbReference type="AlphaFoldDB" id="A0A176YJS7"/>
<dbReference type="OrthoDB" id="9813056at2"/>
<proteinExistence type="inferred from homology"/>
<dbReference type="RefSeq" id="WP_063702378.1">
    <property type="nucleotide sequence ID" value="NZ_LUUB01000070.1"/>
</dbReference>
<sequence>MDRLTELEMFVRAVELGSITRAAEKLGLSDPSASRCLSSLEKRLGTRLLERTTRRLWLTDAGRSYYQRCAELLAELAEADAEAADSTKRPSGVLSVTSSPSFGMMHLAPILPQFQRLYPGISVHLMAANHYQNVIDPGVDIAIRTRPFERDSSTTVRKLARTRYLPVASPKYLKEHGSPSEPKDLHCHPLLLYGFARGPEPFRFSRGDKKETVRLVPAIQSTEGRVLCAAALAHGGILIQPMYTTYDDLQAGRLLPVLEGWKLDPMTINIAYHTRKHQPARIRIFVDFVLKHFAEQQYEQKWMK</sequence>
<dbReference type="SUPFAM" id="SSF46785">
    <property type="entry name" value="Winged helix' DNA-binding domain"/>
    <property type="match status" value="1"/>
</dbReference>
<keyword evidence="3" id="KW-0805">Transcription regulation</keyword>
<keyword evidence="8" id="KW-1185">Reference proteome</keyword>
<keyword evidence="5" id="KW-0804">Transcription</keyword>
<dbReference type="PRINTS" id="PR00039">
    <property type="entry name" value="HTHLYSR"/>
</dbReference>
<evidence type="ECO:0000313" key="7">
    <source>
        <dbReference type="EMBL" id="OAF07236.1"/>
    </source>
</evidence>
<dbReference type="Pfam" id="PF03466">
    <property type="entry name" value="LysR_substrate"/>
    <property type="match status" value="1"/>
</dbReference>
<evidence type="ECO:0000256" key="1">
    <source>
        <dbReference type="ARBA" id="ARBA00003502"/>
    </source>
</evidence>
<evidence type="ECO:0000256" key="4">
    <source>
        <dbReference type="ARBA" id="ARBA00023125"/>
    </source>
</evidence>
<dbReference type="EMBL" id="LUUB01000070">
    <property type="protein sequence ID" value="OAF07236.1"/>
    <property type="molecule type" value="Genomic_DNA"/>
</dbReference>
<protein>
    <submittedName>
        <fullName evidence="7">LysR family transcriptional regulator</fullName>
    </submittedName>
</protein>
<organism evidence="7 8">
    <name type="scientific">Bradyrhizobium centrolobii</name>
    <dbReference type="NCBI Taxonomy" id="1505087"/>
    <lineage>
        <taxon>Bacteria</taxon>
        <taxon>Pseudomonadati</taxon>
        <taxon>Pseudomonadota</taxon>
        <taxon>Alphaproteobacteria</taxon>
        <taxon>Hyphomicrobiales</taxon>
        <taxon>Nitrobacteraceae</taxon>
        <taxon>Bradyrhizobium</taxon>
    </lineage>
</organism>
<dbReference type="InterPro" id="IPR005119">
    <property type="entry name" value="LysR_subst-bd"/>
</dbReference>
<dbReference type="FunFam" id="1.10.10.10:FF:000001">
    <property type="entry name" value="LysR family transcriptional regulator"/>
    <property type="match status" value="1"/>
</dbReference>
<keyword evidence="4" id="KW-0238">DNA-binding</keyword>
<dbReference type="Gene3D" id="1.10.10.10">
    <property type="entry name" value="Winged helix-like DNA-binding domain superfamily/Winged helix DNA-binding domain"/>
    <property type="match status" value="1"/>
</dbReference>
<accession>A0A176YJS7</accession>
<evidence type="ECO:0000256" key="3">
    <source>
        <dbReference type="ARBA" id="ARBA00023015"/>
    </source>
</evidence>
<dbReference type="GO" id="GO:0043565">
    <property type="term" value="F:sequence-specific DNA binding"/>
    <property type="evidence" value="ECO:0007669"/>
    <property type="project" value="TreeGrafter"/>
</dbReference>
<dbReference type="InterPro" id="IPR058163">
    <property type="entry name" value="LysR-type_TF_proteobact-type"/>
</dbReference>
<evidence type="ECO:0000256" key="2">
    <source>
        <dbReference type="ARBA" id="ARBA00009437"/>
    </source>
</evidence>
<dbReference type="SUPFAM" id="SSF53850">
    <property type="entry name" value="Periplasmic binding protein-like II"/>
    <property type="match status" value="1"/>
</dbReference>
<comment type="function">
    <text evidence="1">NodD regulates the expression of the nodABCFE genes which encode other nodulation proteins. NodD is also a negative regulator of its own expression. Binds flavonoids as inducers.</text>
</comment>
<dbReference type="GO" id="GO:0006351">
    <property type="term" value="P:DNA-templated transcription"/>
    <property type="evidence" value="ECO:0007669"/>
    <property type="project" value="TreeGrafter"/>
</dbReference>
<dbReference type="InterPro" id="IPR036390">
    <property type="entry name" value="WH_DNA-bd_sf"/>
</dbReference>
<feature type="domain" description="HTH lysR-type" evidence="6">
    <location>
        <begin position="1"/>
        <end position="59"/>
    </location>
</feature>
<evidence type="ECO:0000313" key="8">
    <source>
        <dbReference type="Proteomes" id="UP000076959"/>
    </source>
</evidence>
<dbReference type="STRING" id="1505087.AYJ54_18100"/>
<evidence type="ECO:0000256" key="5">
    <source>
        <dbReference type="ARBA" id="ARBA00023163"/>
    </source>
</evidence>